<dbReference type="STRING" id="292459.STH2372"/>
<dbReference type="EMBL" id="AP006840">
    <property type="protein sequence ID" value="BAD41357.1"/>
    <property type="molecule type" value="Genomic_DNA"/>
</dbReference>
<reference evidence="2 3" key="1">
    <citation type="journal article" date="2004" name="Nucleic Acids Res.">
        <title>Genome sequence of Symbiobacterium thermophilum, an uncultivable bacterium that depends on microbial commensalism.</title>
        <authorList>
            <person name="Ueda K."/>
            <person name="Yamashita A."/>
            <person name="Ishikawa J."/>
            <person name="Shimada M."/>
            <person name="Watsuji T."/>
            <person name="Morimura K."/>
            <person name="Ikeda H."/>
            <person name="Hattori M."/>
            <person name="Beppu T."/>
        </authorList>
    </citation>
    <scope>NUCLEOTIDE SEQUENCE [LARGE SCALE GENOMIC DNA]</scope>
    <source>
        <strain evidence="3">T / IAM 14863</strain>
    </source>
</reference>
<proteinExistence type="predicted"/>
<feature type="region of interest" description="Disordered" evidence="1">
    <location>
        <begin position="35"/>
        <end position="62"/>
    </location>
</feature>
<keyword evidence="3" id="KW-1185">Reference proteome</keyword>
<evidence type="ECO:0000313" key="3">
    <source>
        <dbReference type="Proteomes" id="UP000000417"/>
    </source>
</evidence>
<name>Q67LT9_SYMTH</name>
<accession>Q67LT9</accession>
<evidence type="ECO:0000313" key="2">
    <source>
        <dbReference type="EMBL" id="BAD41357.1"/>
    </source>
</evidence>
<dbReference type="HOGENOM" id="CLU_2902615_0_0_9"/>
<protein>
    <submittedName>
        <fullName evidence="2">Uncharacterized protein</fullName>
    </submittedName>
</protein>
<evidence type="ECO:0000256" key="1">
    <source>
        <dbReference type="SAM" id="MobiDB-lite"/>
    </source>
</evidence>
<dbReference type="KEGG" id="sth:STH2372"/>
<gene>
    <name evidence="2" type="ordered locus">STH2372</name>
</gene>
<feature type="compositionally biased region" description="Basic residues" evidence="1">
    <location>
        <begin position="45"/>
        <end position="54"/>
    </location>
</feature>
<organism evidence="2 3">
    <name type="scientific">Symbiobacterium thermophilum (strain DSM 24528 / JCM 14929 / IAM 14863 / T)</name>
    <dbReference type="NCBI Taxonomy" id="292459"/>
    <lineage>
        <taxon>Bacteria</taxon>
        <taxon>Bacillati</taxon>
        <taxon>Bacillota</taxon>
        <taxon>Clostridia</taxon>
        <taxon>Eubacteriales</taxon>
        <taxon>Symbiobacteriaceae</taxon>
        <taxon>Symbiobacterium</taxon>
    </lineage>
</organism>
<sequence>MKPVWVHPQTLEYMGRSIVEKVYAVKVPKGLRGVRRAGRQPGRALSRRRAHHAGVHSQPVGH</sequence>
<dbReference type="Proteomes" id="UP000000417">
    <property type="component" value="Chromosome"/>
</dbReference>
<dbReference type="AlphaFoldDB" id="Q67LT9"/>